<dbReference type="GO" id="GO:0070180">
    <property type="term" value="F:large ribosomal subunit rRNA binding"/>
    <property type="evidence" value="ECO:0007669"/>
    <property type="project" value="TreeGrafter"/>
</dbReference>
<comment type="similarity">
    <text evidence="1">Belongs to the universal ribosomal protein uL10 family.</text>
</comment>
<dbReference type="Gene3D" id="6.10.140.760">
    <property type="match status" value="1"/>
</dbReference>
<evidence type="ECO:0000259" key="4">
    <source>
        <dbReference type="Pfam" id="PF17777"/>
    </source>
</evidence>
<dbReference type="PANTHER" id="PTHR45699:SF3">
    <property type="entry name" value="LARGE RIBOSOMAL SUBUNIT PROTEIN UL10"/>
    <property type="match status" value="1"/>
</dbReference>
<sequence length="282" mass="31251">MNKKRSTGSMKKEKKVKEILEVTHKYKTLILVELNGFPSSNFEKLKKALRSKASIIFTNKIVVYNALKQINENLSEKAKKAKIPVLILSNLDPFELMEVFFENRDYKKAKTGETAKENISLPSGPTPFPPGPMLSQFSSIGVKTKTEGGKISIISDTVVVKKGEKISEKVAAILASMDIKPDELILDVESASSGGVIFDRSILYTRKEDYIRRVSEIFAEALTLSVNRGIINKFSIAPLIKKIYIGVKFLSVDRGIVSKSTINDILARASLENAALAKLVQK</sequence>
<accession>A0A8T3UZB8</accession>
<evidence type="ECO:0000256" key="1">
    <source>
        <dbReference type="ARBA" id="ARBA00008889"/>
    </source>
</evidence>
<comment type="caution">
    <text evidence="5">The sequence shown here is derived from an EMBL/GenBank/DDBJ whole genome shotgun (WGS) entry which is preliminary data.</text>
</comment>
<dbReference type="Pfam" id="PF17777">
    <property type="entry name" value="RL10P_insert"/>
    <property type="match status" value="1"/>
</dbReference>
<reference evidence="5 6" key="1">
    <citation type="submission" date="2020-09" db="EMBL/GenBank/DDBJ databases">
        <title>Genomic characterization of a novel Parvarchaeota family in acid mine drainage sediments.</title>
        <authorList>
            <person name="Luo Z.-H."/>
        </authorList>
    </citation>
    <scope>NUCLEOTIDE SEQUENCE [LARGE SCALE GENOMIC DNA]</scope>
    <source>
        <strain evidence="5">TL1-5_bins.178</strain>
    </source>
</reference>
<keyword evidence="2 5" id="KW-0689">Ribosomal protein</keyword>
<name>A0A8T3UZB8_9ARCH</name>
<evidence type="ECO:0000313" key="6">
    <source>
        <dbReference type="Proteomes" id="UP000763484"/>
    </source>
</evidence>
<dbReference type="InterPro" id="IPR043164">
    <property type="entry name" value="Ribosomal_uL10-like_insert_sf"/>
</dbReference>
<keyword evidence="3" id="KW-0687">Ribonucleoprotein</keyword>
<dbReference type="InterPro" id="IPR001790">
    <property type="entry name" value="Ribosomal_uL10"/>
</dbReference>
<dbReference type="InterPro" id="IPR043141">
    <property type="entry name" value="Ribosomal_uL10-like_sf"/>
</dbReference>
<dbReference type="PANTHER" id="PTHR45699">
    <property type="entry name" value="60S ACIDIC RIBOSOMAL PROTEIN P0"/>
    <property type="match status" value="1"/>
</dbReference>
<dbReference type="InterPro" id="IPR040637">
    <property type="entry name" value="Ribosomal_uL10-like_insert"/>
</dbReference>
<dbReference type="GO" id="GO:0002181">
    <property type="term" value="P:cytoplasmic translation"/>
    <property type="evidence" value="ECO:0007669"/>
    <property type="project" value="TreeGrafter"/>
</dbReference>
<dbReference type="EMBL" id="JADFAQ010000021">
    <property type="protein sequence ID" value="MBE5728065.1"/>
    <property type="molecule type" value="Genomic_DNA"/>
</dbReference>
<dbReference type="Gene3D" id="3.90.105.20">
    <property type="match status" value="1"/>
</dbReference>
<dbReference type="GO" id="GO:0000027">
    <property type="term" value="P:ribosomal large subunit assembly"/>
    <property type="evidence" value="ECO:0007669"/>
    <property type="project" value="TreeGrafter"/>
</dbReference>
<protein>
    <submittedName>
        <fullName evidence="5">50S ribosomal protein L10</fullName>
    </submittedName>
</protein>
<gene>
    <name evidence="5" type="primary">rplJ</name>
    <name evidence="5" type="ORF">IHE50_01460</name>
</gene>
<dbReference type="Gene3D" id="3.30.70.1730">
    <property type="match status" value="1"/>
</dbReference>
<proteinExistence type="inferred from homology"/>
<dbReference type="AlphaFoldDB" id="A0A8T3UZB8"/>
<dbReference type="GO" id="GO:0022625">
    <property type="term" value="C:cytosolic large ribosomal subunit"/>
    <property type="evidence" value="ECO:0007669"/>
    <property type="project" value="TreeGrafter"/>
</dbReference>
<feature type="domain" description="Large ribosomal subunit protein uL10-like insertion" evidence="4">
    <location>
        <begin position="109"/>
        <end position="179"/>
    </location>
</feature>
<evidence type="ECO:0000313" key="5">
    <source>
        <dbReference type="EMBL" id="MBE5728065.1"/>
    </source>
</evidence>
<dbReference type="GO" id="GO:0003735">
    <property type="term" value="F:structural constituent of ribosome"/>
    <property type="evidence" value="ECO:0007669"/>
    <property type="project" value="TreeGrafter"/>
</dbReference>
<dbReference type="SUPFAM" id="SSF160369">
    <property type="entry name" value="Ribosomal protein L10-like"/>
    <property type="match status" value="1"/>
</dbReference>
<organism evidence="5 6">
    <name type="scientific">Candidatus Acidifodinimicrobium mancum</name>
    <dbReference type="NCBI Taxonomy" id="2898728"/>
    <lineage>
        <taxon>Archaea</taxon>
        <taxon>Candidatus Parvarchaeota</taxon>
        <taxon>Candidatus Acidifodinimicrobiaceae</taxon>
        <taxon>Candidatus Acidifodinimicrobium</taxon>
    </lineage>
</organism>
<evidence type="ECO:0000256" key="3">
    <source>
        <dbReference type="ARBA" id="ARBA00023274"/>
    </source>
</evidence>
<evidence type="ECO:0000256" key="2">
    <source>
        <dbReference type="ARBA" id="ARBA00022980"/>
    </source>
</evidence>
<dbReference type="Pfam" id="PF00466">
    <property type="entry name" value="Ribosomal_L10"/>
    <property type="match status" value="1"/>
</dbReference>
<dbReference type="Proteomes" id="UP000763484">
    <property type="component" value="Unassembled WGS sequence"/>
</dbReference>
<dbReference type="InterPro" id="IPR050323">
    <property type="entry name" value="Ribosomal_protein_uL10"/>
</dbReference>